<dbReference type="InterPro" id="IPR013324">
    <property type="entry name" value="RNA_pol_sigma_r3/r4-like"/>
</dbReference>
<sequence length="201" mass="23103">MGASGIYSEIDLLKLLKKGDKLAFEQLYNSYWKSLYLSAYSRVDDEDIAKDIVQNVFVDVWQKRGTIVVTSSIKQYLHGAVKMKVLQHYRSENIKQQVLDNALERITQLLHSHQNLSTYFDLERIVSEEVAEMPVNMKNSFLLRSDSYSIKEIAGNLNLAEQTVSNNITEALKRLKKRIKMEYPERYAGCVVAVTALFTNN</sequence>
<evidence type="ECO:0000256" key="1">
    <source>
        <dbReference type="ARBA" id="ARBA00010641"/>
    </source>
</evidence>
<evidence type="ECO:0000256" key="4">
    <source>
        <dbReference type="ARBA" id="ARBA00023163"/>
    </source>
</evidence>
<dbReference type="SUPFAM" id="SSF88946">
    <property type="entry name" value="Sigma2 domain of RNA polymerase sigma factors"/>
    <property type="match status" value="1"/>
</dbReference>
<evidence type="ECO:0000313" key="7">
    <source>
        <dbReference type="Proteomes" id="UP001501436"/>
    </source>
</evidence>
<feature type="domain" description="RNA polymerase sigma factor 70 region 4 type 2" evidence="5">
    <location>
        <begin position="126"/>
        <end position="175"/>
    </location>
</feature>
<dbReference type="Gene3D" id="1.10.1740.10">
    <property type="match status" value="1"/>
</dbReference>
<keyword evidence="4" id="KW-0804">Transcription</keyword>
<proteinExistence type="inferred from homology"/>
<dbReference type="Pfam" id="PF08281">
    <property type="entry name" value="Sigma70_r4_2"/>
    <property type="match status" value="1"/>
</dbReference>
<accession>A0ABP9FS57</accession>
<evidence type="ECO:0000313" key="6">
    <source>
        <dbReference type="EMBL" id="GAA4913822.1"/>
    </source>
</evidence>
<reference evidence="7" key="1">
    <citation type="journal article" date="2019" name="Int. J. Syst. Evol. Microbiol.">
        <title>The Global Catalogue of Microorganisms (GCM) 10K type strain sequencing project: providing services to taxonomists for standard genome sequencing and annotation.</title>
        <authorList>
            <consortium name="The Broad Institute Genomics Platform"/>
            <consortium name="The Broad Institute Genome Sequencing Center for Infectious Disease"/>
            <person name="Wu L."/>
            <person name="Ma J."/>
        </authorList>
    </citation>
    <scope>NUCLEOTIDE SEQUENCE [LARGE SCALE GENOMIC DNA]</scope>
    <source>
        <strain evidence="7">JCM 18283</strain>
    </source>
</reference>
<comment type="similarity">
    <text evidence="1">Belongs to the sigma-70 factor family. ECF subfamily.</text>
</comment>
<dbReference type="NCBIfam" id="TIGR02937">
    <property type="entry name" value="sigma70-ECF"/>
    <property type="match status" value="1"/>
</dbReference>
<protein>
    <submittedName>
        <fullName evidence="6">RNA polymerase sigma-70 factor</fullName>
    </submittedName>
</protein>
<evidence type="ECO:0000256" key="3">
    <source>
        <dbReference type="ARBA" id="ARBA00023082"/>
    </source>
</evidence>
<keyword evidence="7" id="KW-1185">Reference proteome</keyword>
<gene>
    <name evidence="6" type="ORF">GCM10023313_16380</name>
</gene>
<dbReference type="InterPro" id="IPR036388">
    <property type="entry name" value="WH-like_DNA-bd_sf"/>
</dbReference>
<organism evidence="6 7">
    <name type="scientific">Mucilaginibacter defluvii</name>
    <dbReference type="NCBI Taxonomy" id="1196019"/>
    <lineage>
        <taxon>Bacteria</taxon>
        <taxon>Pseudomonadati</taxon>
        <taxon>Bacteroidota</taxon>
        <taxon>Sphingobacteriia</taxon>
        <taxon>Sphingobacteriales</taxon>
        <taxon>Sphingobacteriaceae</taxon>
        <taxon>Mucilaginibacter</taxon>
    </lineage>
</organism>
<dbReference type="InterPro" id="IPR014284">
    <property type="entry name" value="RNA_pol_sigma-70_dom"/>
</dbReference>
<evidence type="ECO:0000256" key="2">
    <source>
        <dbReference type="ARBA" id="ARBA00023015"/>
    </source>
</evidence>
<dbReference type="InterPro" id="IPR013325">
    <property type="entry name" value="RNA_pol_sigma_r2"/>
</dbReference>
<dbReference type="SUPFAM" id="SSF88659">
    <property type="entry name" value="Sigma3 and sigma4 domains of RNA polymerase sigma factors"/>
    <property type="match status" value="1"/>
</dbReference>
<dbReference type="Proteomes" id="UP001501436">
    <property type="component" value="Unassembled WGS sequence"/>
</dbReference>
<keyword evidence="2" id="KW-0805">Transcription regulation</keyword>
<dbReference type="EMBL" id="BAABJI010000002">
    <property type="protein sequence ID" value="GAA4913822.1"/>
    <property type="molecule type" value="Genomic_DNA"/>
</dbReference>
<dbReference type="PANTHER" id="PTHR43133:SF46">
    <property type="entry name" value="RNA POLYMERASE SIGMA-70 FACTOR ECF SUBFAMILY"/>
    <property type="match status" value="1"/>
</dbReference>
<keyword evidence="3" id="KW-0731">Sigma factor</keyword>
<dbReference type="PANTHER" id="PTHR43133">
    <property type="entry name" value="RNA POLYMERASE ECF-TYPE SIGMA FACTO"/>
    <property type="match status" value="1"/>
</dbReference>
<name>A0ABP9FS57_9SPHI</name>
<comment type="caution">
    <text evidence="6">The sequence shown here is derived from an EMBL/GenBank/DDBJ whole genome shotgun (WGS) entry which is preliminary data.</text>
</comment>
<evidence type="ECO:0000259" key="5">
    <source>
        <dbReference type="Pfam" id="PF08281"/>
    </source>
</evidence>
<dbReference type="InterPro" id="IPR039425">
    <property type="entry name" value="RNA_pol_sigma-70-like"/>
</dbReference>
<dbReference type="Gene3D" id="1.10.10.10">
    <property type="entry name" value="Winged helix-like DNA-binding domain superfamily/Winged helix DNA-binding domain"/>
    <property type="match status" value="1"/>
</dbReference>
<dbReference type="InterPro" id="IPR013249">
    <property type="entry name" value="RNA_pol_sigma70_r4_t2"/>
</dbReference>